<comment type="caution">
    <text evidence="2">The sequence shown here is derived from an EMBL/GenBank/DDBJ whole genome shotgun (WGS) entry which is preliminary data.</text>
</comment>
<feature type="transmembrane region" description="Helical" evidence="1">
    <location>
        <begin position="247"/>
        <end position="277"/>
    </location>
</feature>
<dbReference type="RefSeq" id="WP_170139803.1">
    <property type="nucleotide sequence ID" value="NZ_JACCEU010000001.1"/>
</dbReference>
<dbReference type="GO" id="GO:0005886">
    <property type="term" value="C:plasma membrane"/>
    <property type="evidence" value="ECO:0007669"/>
    <property type="project" value="UniProtKB-SubCell"/>
</dbReference>
<gene>
    <name evidence="2" type="ORF">DFR37_101336</name>
</gene>
<organism evidence="2 3">
    <name type="scientific">Eoetvoesiella caeni</name>
    <dbReference type="NCBI Taxonomy" id="645616"/>
    <lineage>
        <taxon>Bacteria</taxon>
        <taxon>Pseudomonadati</taxon>
        <taxon>Pseudomonadota</taxon>
        <taxon>Betaproteobacteria</taxon>
        <taxon>Burkholderiales</taxon>
        <taxon>Alcaligenaceae</taxon>
        <taxon>Eoetvoesiella</taxon>
    </lineage>
</organism>
<keyword evidence="1" id="KW-0812">Transmembrane</keyword>
<feature type="transmembrane region" description="Helical" evidence="1">
    <location>
        <begin position="88"/>
        <end position="113"/>
    </location>
</feature>
<feature type="transmembrane region" description="Helical" evidence="1">
    <location>
        <begin position="205"/>
        <end position="235"/>
    </location>
</feature>
<proteinExistence type="predicted"/>
<reference evidence="2 3" key="1">
    <citation type="submission" date="2018-06" db="EMBL/GenBank/DDBJ databases">
        <title>Genomic Encyclopedia of Type Strains, Phase IV (KMG-IV): sequencing the most valuable type-strain genomes for metagenomic binning, comparative biology and taxonomic classification.</title>
        <authorList>
            <person name="Goeker M."/>
        </authorList>
    </citation>
    <scope>NUCLEOTIDE SEQUENCE [LARGE SCALE GENOMIC DNA]</scope>
    <source>
        <strain evidence="2 3">DSM 25520</strain>
    </source>
</reference>
<protein>
    <recommendedName>
        <fullName evidence="4">Lysylphosphatidylglycerol synthase-like protein</fullName>
    </recommendedName>
</protein>
<dbReference type="AlphaFoldDB" id="A0A366HJU0"/>
<keyword evidence="1" id="KW-0472">Membrane</keyword>
<keyword evidence="3" id="KW-1185">Reference proteome</keyword>
<evidence type="ECO:0000313" key="3">
    <source>
        <dbReference type="Proteomes" id="UP000253628"/>
    </source>
</evidence>
<feature type="transmembrane region" description="Helical" evidence="1">
    <location>
        <begin position="18"/>
        <end position="36"/>
    </location>
</feature>
<feature type="transmembrane region" description="Helical" evidence="1">
    <location>
        <begin position="289"/>
        <end position="310"/>
    </location>
</feature>
<feature type="transmembrane region" description="Helical" evidence="1">
    <location>
        <begin position="57"/>
        <end position="76"/>
    </location>
</feature>
<feature type="transmembrane region" description="Helical" evidence="1">
    <location>
        <begin position="134"/>
        <end position="159"/>
    </location>
</feature>
<dbReference type="Proteomes" id="UP000253628">
    <property type="component" value="Unassembled WGS sequence"/>
</dbReference>
<feature type="transmembrane region" description="Helical" evidence="1">
    <location>
        <begin position="171"/>
        <end position="193"/>
    </location>
</feature>
<evidence type="ECO:0000313" key="2">
    <source>
        <dbReference type="EMBL" id="RBP43208.1"/>
    </source>
</evidence>
<keyword evidence="1" id="KW-1133">Transmembrane helix</keyword>
<dbReference type="EMBL" id="QNRQ01000001">
    <property type="protein sequence ID" value="RBP43208.1"/>
    <property type="molecule type" value="Genomic_DNA"/>
</dbReference>
<evidence type="ECO:0008006" key="4">
    <source>
        <dbReference type="Google" id="ProtNLM"/>
    </source>
</evidence>
<evidence type="ECO:0000256" key="1">
    <source>
        <dbReference type="SAM" id="Phobius"/>
    </source>
</evidence>
<name>A0A366HJU0_9BURK</name>
<accession>A0A366HJU0</accession>
<sequence>MIISRAAIQQYTLAAWPWLLRLFTLAIITVVGVLVFKMGSRINWRDVIHASAQIDKTTLAVSGGLVCAGYATYASIEYLSRQVVNHSVAIWKTLVVAVVSYAINLNLGVLLGGIGVRLRLYRKLGLDNTTAAEIVLFSSLTNWLGYFWLAGTVFVIGAVPAPDKWGVSRATVQLVGFGLLAVATAYVVACAASRKRSWTWRKHRIMLASVWMALAQSAVAIVSWSIMGAIVYILLERQIPYGEVLSILLFCSIAAIIAHIPGGLGVTEAIFVAALAGRMPDHQVLAALLMYRVLYQLIPLCAAAPAYFAIEYLTSHRTA</sequence>